<keyword evidence="4 6" id="KW-1133">Transmembrane helix</keyword>
<evidence type="ECO:0000256" key="3">
    <source>
        <dbReference type="ARBA" id="ARBA00022692"/>
    </source>
</evidence>
<name>A0A1G5HY19_9BACT</name>
<dbReference type="NCBIfam" id="TIGR02532">
    <property type="entry name" value="IV_pilin_GFxxxE"/>
    <property type="match status" value="1"/>
</dbReference>
<dbReference type="AlphaFoldDB" id="A0A1G5HY19"/>
<dbReference type="InterPro" id="IPR051621">
    <property type="entry name" value="T2SS_protein_J"/>
</dbReference>
<dbReference type="PANTHER" id="PTHR39583:SF3">
    <property type="entry name" value="PREPILIN PEPTIDASE-DEPENDENT PROTEIN B"/>
    <property type="match status" value="1"/>
</dbReference>
<keyword evidence="2" id="KW-0488">Methylation</keyword>
<dbReference type="GO" id="GO:0015628">
    <property type="term" value="P:protein secretion by the type II secretion system"/>
    <property type="evidence" value="ECO:0007669"/>
    <property type="project" value="TreeGrafter"/>
</dbReference>
<dbReference type="OrthoDB" id="5405832at2"/>
<evidence type="ECO:0000256" key="5">
    <source>
        <dbReference type="ARBA" id="ARBA00023136"/>
    </source>
</evidence>
<dbReference type="SUPFAM" id="SSF54523">
    <property type="entry name" value="Pili subunits"/>
    <property type="match status" value="1"/>
</dbReference>
<sequence>MTMQREPQGFTLLEILVAMAISIILISAAYFFYNYQLQARITQERVTDMQQNLRAAMLLMEDDIRMAGYDPNGTTGAAITVATASQFSFSYSLDGDANGTDDDGDGTVDEADEALLTETISYALFDEGSNGSTDLGRTVDTGSAVAVSENVEAMALTYMLEDGSFTETPTDLTQIVAVRFAILARTRGEEQGFTNNATYSYDPTDTSKVWGPYNDGHRRRLLRHMVRCRNRGI</sequence>
<comment type="subcellular location">
    <subcellularLocation>
        <location evidence="1">Membrane</location>
        <topology evidence="1">Single-pass membrane protein</topology>
    </subcellularLocation>
</comment>
<evidence type="ECO:0000256" key="1">
    <source>
        <dbReference type="ARBA" id="ARBA00004167"/>
    </source>
</evidence>
<dbReference type="RefSeq" id="WP_092213063.1">
    <property type="nucleotide sequence ID" value="NZ_FMUX01000016.1"/>
</dbReference>
<keyword evidence="3 6" id="KW-0812">Transmembrane</keyword>
<dbReference type="STRING" id="419481.SAMN05216233_11684"/>
<evidence type="ECO:0000256" key="2">
    <source>
        <dbReference type="ARBA" id="ARBA00022481"/>
    </source>
</evidence>
<dbReference type="Proteomes" id="UP000198870">
    <property type="component" value="Unassembled WGS sequence"/>
</dbReference>
<keyword evidence="8" id="KW-1185">Reference proteome</keyword>
<evidence type="ECO:0000313" key="7">
    <source>
        <dbReference type="EMBL" id="SCY68755.1"/>
    </source>
</evidence>
<gene>
    <name evidence="7" type="ORF">SAMN05216233_11684</name>
</gene>
<dbReference type="Gene3D" id="3.30.700.10">
    <property type="entry name" value="Glycoprotein, Type 4 Pilin"/>
    <property type="match status" value="1"/>
</dbReference>
<dbReference type="Pfam" id="PF07963">
    <property type="entry name" value="N_methyl"/>
    <property type="match status" value="1"/>
</dbReference>
<evidence type="ECO:0000256" key="4">
    <source>
        <dbReference type="ARBA" id="ARBA00022989"/>
    </source>
</evidence>
<accession>A0A1G5HY19</accession>
<dbReference type="PROSITE" id="PS00409">
    <property type="entry name" value="PROKAR_NTER_METHYL"/>
    <property type="match status" value="1"/>
</dbReference>
<feature type="transmembrane region" description="Helical" evidence="6">
    <location>
        <begin position="12"/>
        <end position="33"/>
    </location>
</feature>
<dbReference type="PANTHER" id="PTHR39583">
    <property type="entry name" value="TYPE II SECRETION SYSTEM PROTEIN J-RELATED"/>
    <property type="match status" value="1"/>
</dbReference>
<evidence type="ECO:0000256" key="6">
    <source>
        <dbReference type="SAM" id="Phobius"/>
    </source>
</evidence>
<proteinExistence type="predicted"/>
<organism evidence="7 8">
    <name type="scientific">Desulfoluna spongiiphila</name>
    <dbReference type="NCBI Taxonomy" id="419481"/>
    <lineage>
        <taxon>Bacteria</taxon>
        <taxon>Pseudomonadati</taxon>
        <taxon>Thermodesulfobacteriota</taxon>
        <taxon>Desulfobacteria</taxon>
        <taxon>Desulfobacterales</taxon>
        <taxon>Desulfolunaceae</taxon>
        <taxon>Desulfoluna</taxon>
    </lineage>
</organism>
<dbReference type="GO" id="GO:0016020">
    <property type="term" value="C:membrane"/>
    <property type="evidence" value="ECO:0007669"/>
    <property type="project" value="UniProtKB-SubCell"/>
</dbReference>
<dbReference type="InterPro" id="IPR012902">
    <property type="entry name" value="N_methyl_site"/>
</dbReference>
<keyword evidence="5 6" id="KW-0472">Membrane</keyword>
<dbReference type="InterPro" id="IPR045584">
    <property type="entry name" value="Pilin-like"/>
</dbReference>
<reference evidence="7 8" key="1">
    <citation type="submission" date="2016-10" db="EMBL/GenBank/DDBJ databases">
        <authorList>
            <person name="de Groot N.N."/>
        </authorList>
    </citation>
    <scope>NUCLEOTIDE SEQUENCE [LARGE SCALE GENOMIC DNA]</scope>
    <source>
        <strain evidence="7 8">AA1</strain>
    </source>
</reference>
<dbReference type="EMBL" id="FMUX01000016">
    <property type="protein sequence ID" value="SCY68755.1"/>
    <property type="molecule type" value="Genomic_DNA"/>
</dbReference>
<protein>
    <submittedName>
        <fullName evidence="7">Type IV pilus assembly protein PilW</fullName>
    </submittedName>
</protein>
<evidence type="ECO:0000313" key="8">
    <source>
        <dbReference type="Proteomes" id="UP000198870"/>
    </source>
</evidence>